<geneLocation type="mitochondrion" evidence="2"/>
<keyword evidence="1" id="KW-0472">Membrane</keyword>
<reference evidence="2" key="1">
    <citation type="journal article" date="2000" name="Mol. Biol. Evol.">
        <title>Phylogenies inferred from mitochondrial gene orders-a cautionary tale from the parasitic flatworms.</title>
        <authorList>
            <person name="Le T.H."/>
            <person name="Blair D."/>
            <person name="Agatsuma T."/>
            <person name="Humair P.F."/>
            <person name="Campbell N.J."/>
            <person name="Iwagami M."/>
            <person name="Littlewood D.T."/>
            <person name="Peacock B."/>
            <person name="Johnston D.A."/>
            <person name="Bartley J."/>
            <person name="Rollinson D."/>
            <person name="Herniou E.A."/>
            <person name="Zarlenga D.S."/>
            <person name="McManus D.P."/>
        </authorList>
    </citation>
    <scope>NUCLEOTIDE SEQUENCE</scope>
    <source>
        <strain evidence="2">Khong Island</strain>
    </source>
</reference>
<dbReference type="InterPro" id="IPR009356">
    <property type="entry name" value="NAD_DH_su4L"/>
</dbReference>
<name>Q9B8V0_SCHME</name>
<protein>
    <submittedName>
        <fullName evidence="2">NADH dehydrogenase subunit 4L</fullName>
    </submittedName>
</protein>
<keyword evidence="2" id="KW-0496">Mitochondrion</keyword>
<sequence>MLIVMLLCGGGLVLISLLICGHHLFNYLIVLESYNILLLLVCLLMNINDCHIVFISMMALFVLEVSVMLIVVGTNICQGSLRISIGF</sequence>
<dbReference type="EMBL" id="AF217449">
    <property type="protein sequence ID" value="AAG12181.2"/>
    <property type="molecule type" value="Genomic_DNA"/>
</dbReference>
<feature type="transmembrane region" description="Helical" evidence="1">
    <location>
        <begin position="27"/>
        <end position="45"/>
    </location>
</feature>
<evidence type="ECO:0000313" key="2">
    <source>
        <dbReference type="EMBL" id="AAG12181.2"/>
    </source>
</evidence>
<dbReference type="Pfam" id="PF06235">
    <property type="entry name" value="NAD4L"/>
    <property type="match status" value="1"/>
</dbReference>
<feature type="transmembrane region" description="Helical" evidence="1">
    <location>
        <begin position="52"/>
        <end position="72"/>
    </location>
</feature>
<organism evidence="2">
    <name type="scientific">Schistosoma mekongi</name>
    <name type="common">Parasitic worm</name>
    <dbReference type="NCBI Taxonomy" id="38744"/>
    <lineage>
        <taxon>Eukaryota</taxon>
        <taxon>Metazoa</taxon>
        <taxon>Spiralia</taxon>
        <taxon>Lophotrochozoa</taxon>
        <taxon>Platyhelminthes</taxon>
        <taxon>Trematoda</taxon>
        <taxon>Digenea</taxon>
        <taxon>Strigeidida</taxon>
        <taxon>Schistosomatoidea</taxon>
        <taxon>Schistosomatidae</taxon>
        <taxon>Schistosoma</taxon>
    </lineage>
</organism>
<dbReference type="AlphaFoldDB" id="Q9B8V0"/>
<keyword evidence="1" id="KW-0812">Transmembrane</keyword>
<proteinExistence type="predicted"/>
<evidence type="ECO:0000256" key="1">
    <source>
        <dbReference type="SAM" id="Phobius"/>
    </source>
</evidence>
<gene>
    <name evidence="2" type="primary">nad4L</name>
</gene>
<keyword evidence="1" id="KW-1133">Transmembrane helix</keyword>
<accession>Q9B8V0</accession>